<dbReference type="GO" id="GO:0008199">
    <property type="term" value="F:ferric iron binding"/>
    <property type="evidence" value="ECO:0007669"/>
    <property type="project" value="InterPro"/>
</dbReference>
<dbReference type="CDD" id="cd03457">
    <property type="entry name" value="intradiol_dioxygenase_like"/>
    <property type="match status" value="1"/>
</dbReference>
<reference evidence="3" key="1">
    <citation type="submission" date="2013-05" db="EMBL/GenBank/DDBJ databases">
        <authorList>
            <person name="Yim A.K.Y."/>
            <person name="Chan T.F."/>
            <person name="Ji K.M."/>
            <person name="Liu X.Y."/>
            <person name="Zhou J.W."/>
            <person name="Li R.Q."/>
            <person name="Yang K.Y."/>
            <person name="Li J."/>
            <person name="Li M."/>
            <person name="Law P.T.W."/>
            <person name="Wu Y.L."/>
            <person name="Cai Z.L."/>
            <person name="Qin H."/>
            <person name="Bao Y."/>
            <person name="Leung R.K.K."/>
            <person name="Ng P.K.S."/>
            <person name="Zou J."/>
            <person name="Zhong X.J."/>
            <person name="Ran P.X."/>
            <person name="Zhong N.S."/>
            <person name="Liu Z.G."/>
            <person name="Tsui S.K.W."/>
        </authorList>
    </citation>
    <scope>NUCLEOTIDE SEQUENCE</scope>
    <source>
        <strain evidence="3">Derf</strain>
        <tissue evidence="3">Whole organism</tissue>
    </source>
</reference>
<dbReference type="Pfam" id="PF00775">
    <property type="entry name" value="Dioxygenase_C"/>
    <property type="match status" value="1"/>
</dbReference>
<dbReference type="InterPro" id="IPR000627">
    <property type="entry name" value="Intradiol_dOase_C"/>
</dbReference>
<dbReference type="OrthoDB" id="10021862at2759"/>
<feature type="chain" id="PRO_5037939601" description="Intradiol ring-cleavage dioxygenases domain-containing protein" evidence="1">
    <location>
        <begin position="24"/>
        <end position="252"/>
    </location>
</feature>
<comment type="caution">
    <text evidence="3">The sequence shown here is derived from an EMBL/GenBank/DDBJ whole genome shotgun (WGS) entry which is preliminary data.</text>
</comment>
<evidence type="ECO:0000256" key="1">
    <source>
        <dbReference type="SAM" id="SignalP"/>
    </source>
</evidence>
<dbReference type="AlphaFoldDB" id="A0A922I941"/>
<evidence type="ECO:0000313" key="4">
    <source>
        <dbReference type="Proteomes" id="UP000790347"/>
    </source>
</evidence>
<evidence type="ECO:0000313" key="3">
    <source>
        <dbReference type="EMBL" id="KAH9521658.1"/>
    </source>
</evidence>
<dbReference type="InterPro" id="IPR015889">
    <property type="entry name" value="Intradiol_dOase_core"/>
</dbReference>
<feature type="domain" description="Intradiol ring-cleavage dioxygenases" evidence="2">
    <location>
        <begin position="58"/>
        <end position="176"/>
    </location>
</feature>
<name>A0A922I941_DERFA</name>
<keyword evidence="1" id="KW-0732">Signal</keyword>
<feature type="signal peptide" evidence="1">
    <location>
        <begin position="1"/>
        <end position="23"/>
    </location>
</feature>
<gene>
    <name evidence="3" type="ORF">DERF_005294</name>
</gene>
<organism evidence="3 4">
    <name type="scientific">Dermatophagoides farinae</name>
    <name type="common">American house dust mite</name>
    <dbReference type="NCBI Taxonomy" id="6954"/>
    <lineage>
        <taxon>Eukaryota</taxon>
        <taxon>Metazoa</taxon>
        <taxon>Ecdysozoa</taxon>
        <taxon>Arthropoda</taxon>
        <taxon>Chelicerata</taxon>
        <taxon>Arachnida</taxon>
        <taxon>Acari</taxon>
        <taxon>Acariformes</taxon>
        <taxon>Sarcoptiformes</taxon>
        <taxon>Astigmata</taxon>
        <taxon>Psoroptidia</taxon>
        <taxon>Analgoidea</taxon>
        <taxon>Pyroglyphidae</taxon>
        <taxon>Dermatophagoidinae</taxon>
        <taxon>Dermatophagoides</taxon>
    </lineage>
</organism>
<dbReference type="GO" id="GO:0016702">
    <property type="term" value="F:oxidoreductase activity, acting on single donors with incorporation of molecular oxygen, incorporation of two atoms of oxygen"/>
    <property type="evidence" value="ECO:0007669"/>
    <property type="project" value="InterPro"/>
</dbReference>
<proteinExistence type="predicted"/>
<accession>A0A922I941</accession>
<dbReference type="Proteomes" id="UP000790347">
    <property type="component" value="Unassembled WGS sequence"/>
</dbReference>
<dbReference type="PANTHER" id="PTHR34315">
    <property type="match status" value="1"/>
</dbReference>
<sequence length="252" mass="28755">MKMYKIISLSLLLFIAAVQLTNGQICARMGRHLLQHQCVLTPEGTEGPYYLPYHLVRSDIRENRPGLTFKLKFTITDITKCEPIKNVTIDIWQSDALGTYSSYTKNSATTVPKSVLHADPTDNTTFLRGVQMTDENGHVEFMTVFPGQYAFRTPHIHLQAHVNGTTVHVAQLYFENIMNNRIARFSPYKQRVNKEIRNEDDYIFRRDNGDATIIHNIQPLDGRRLSRGLKGEMIIGINPTHESSSALHGRQE</sequence>
<keyword evidence="4" id="KW-1185">Reference proteome</keyword>
<dbReference type="SUPFAM" id="SSF49482">
    <property type="entry name" value="Aromatic compound dioxygenase"/>
    <property type="match status" value="1"/>
</dbReference>
<evidence type="ECO:0000259" key="2">
    <source>
        <dbReference type="Pfam" id="PF00775"/>
    </source>
</evidence>
<dbReference type="PANTHER" id="PTHR34315:SF1">
    <property type="entry name" value="INTRADIOL RING-CLEAVAGE DIOXYGENASES DOMAIN-CONTAINING PROTEIN-RELATED"/>
    <property type="match status" value="1"/>
</dbReference>
<protein>
    <recommendedName>
        <fullName evidence="2">Intradiol ring-cleavage dioxygenases domain-containing protein</fullName>
    </recommendedName>
</protein>
<dbReference type="Gene3D" id="2.60.130.10">
    <property type="entry name" value="Aromatic compound dioxygenase"/>
    <property type="match status" value="1"/>
</dbReference>
<reference evidence="3" key="2">
    <citation type="journal article" date="2022" name="Res Sq">
        <title>Comparative Genomics Reveals Insights into the Divergent Evolution of Astigmatic Mites and Household Pest Adaptations.</title>
        <authorList>
            <person name="Xiong Q."/>
            <person name="Wan A.T.-Y."/>
            <person name="Liu X.-Y."/>
            <person name="Fung C.S.-H."/>
            <person name="Xiao X."/>
            <person name="Malainual N."/>
            <person name="Hou J."/>
            <person name="Wang L."/>
            <person name="Wang M."/>
            <person name="Yang K."/>
            <person name="Cui Y."/>
            <person name="Leung E."/>
            <person name="Nong W."/>
            <person name="Shin S.-K."/>
            <person name="Au S."/>
            <person name="Jeong K.Y."/>
            <person name="Chew F.T."/>
            <person name="Hui J."/>
            <person name="Leung T.F."/>
            <person name="Tungtrongchitr A."/>
            <person name="Zhong N."/>
            <person name="Liu Z."/>
            <person name="Tsui S."/>
        </authorList>
    </citation>
    <scope>NUCLEOTIDE SEQUENCE</scope>
    <source>
        <strain evidence="3">Derf</strain>
        <tissue evidence="3">Whole organism</tissue>
    </source>
</reference>
<dbReference type="EMBL" id="ASGP02000002">
    <property type="protein sequence ID" value="KAH9521658.1"/>
    <property type="molecule type" value="Genomic_DNA"/>
</dbReference>